<evidence type="ECO:0000256" key="6">
    <source>
        <dbReference type="SAM" id="Phobius"/>
    </source>
</evidence>
<keyword evidence="4 6" id="KW-1133">Transmembrane helix</keyword>
<dbReference type="GO" id="GO:0012505">
    <property type="term" value="C:endomembrane system"/>
    <property type="evidence" value="ECO:0007669"/>
    <property type="project" value="UniProtKB-SubCell"/>
</dbReference>
<reference evidence="7" key="1">
    <citation type="journal article" date="2020" name="mSystems">
        <title>Genome- and Community-Level Interaction Insights into Carbon Utilization and Element Cycling Functions of Hydrothermarchaeota in Hydrothermal Sediment.</title>
        <authorList>
            <person name="Zhou Z."/>
            <person name="Liu Y."/>
            <person name="Xu W."/>
            <person name="Pan J."/>
            <person name="Luo Z.H."/>
            <person name="Li M."/>
        </authorList>
    </citation>
    <scope>NUCLEOTIDE SEQUENCE [LARGE SCALE GENOMIC DNA]</scope>
    <source>
        <strain evidence="7">SpSt-604</strain>
    </source>
</reference>
<evidence type="ECO:0000256" key="4">
    <source>
        <dbReference type="ARBA" id="ARBA00022989"/>
    </source>
</evidence>
<organism evidence="7">
    <name type="scientific">Fervidobacterium pennivorans</name>
    <dbReference type="NCBI Taxonomy" id="93466"/>
    <lineage>
        <taxon>Bacteria</taxon>
        <taxon>Thermotogati</taxon>
        <taxon>Thermotogota</taxon>
        <taxon>Thermotogae</taxon>
        <taxon>Thermotogales</taxon>
        <taxon>Fervidobacteriaceae</taxon>
        <taxon>Fervidobacterium</taxon>
    </lineage>
</organism>
<evidence type="ECO:0000256" key="3">
    <source>
        <dbReference type="ARBA" id="ARBA00022692"/>
    </source>
</evidence>
<dbReference type="AlphaFoldDB" id="A0A7C4RY38"/>
<keyword evidence="5 6" id="KW-0472">Membrane</keyword>
<feature type="transmembrane region" description="Helical" evidence="6">
    <location>
        <begin position="12"/>
        <end position="31"/>
    </location>
</feature>
<sequence>MSLLKKFLFDKLFIFFVLVYILSYVFLSNVMPTLFRFVSALILGGLIGYVTNMLAIWMLFNPKKKIFGIQGVIPKRKNDIAVGFANVIEDQLINHKSISNFLNQNRDVFVKIIDRLSEQLRNGKITLKELLGEKYPAFEKLLIEKFDIPKVVVEFLENYLNAFSEDELRDKLKGFIDNSGLEKAIWDNVKDKSLSELAPELERFVLNAFEKFLGDEKNIDELKEVITRFITENVRIPIPFVGDIVGTVAGKLSNNAVDAFVKDFLQHGRTYQKAGESVERFLDQKISDFISEDDLSKLIKNAIDKIPVKELKDKLIVFVKAEIYDWFKIVIDKFASAEISRVFEYYGTDLRSFLLNVFDRYTDDVVMYMERFFAQISFSDIVREKIEGFSVEEMEEMTLKLAKKELRYVEIFGIPLGMLIGLIQFFIV</sequence>
<comment type="subcellular location">
    <subcellularLocation>
        <location evidence="1">Endomembrane system</location>
    </subcellularLocation>
</comment>
<evidence type="ECO:0000256" key="2">
    <source>
        <dbReference type="ARBA" id="ARBA00008053"/>
    </source>
</evidence>
<proteinExistence type="inferred from homology"/>
<name>A0A7C4RY38_FERPE</name>
<evidence type="ECO:0000256" key="1">
    <source>
        <dbReference type="ARBA" id="ARBA00004308"/>
    </source>
</evidence>
<comment type="similarity">
    <text evidence="2">Belongs to the UPF0754 family.</text>
</comment>
<dbReference type="EMBL" id="DSZT01000040">
    <property type="protein sequence ID" value="HGU41541.1"/>
    <property type="molecule type" value="Genomic_DNA"/>
</dbReference>
<dbReference type="PANTHER" id="PTHR35791">
    <property type="entry name" value="UPF0754 MEMBRANE PROTEIN YHEB"/>
    <property type="match status" value="1"/>
</dbReference>
<protein>
    <submittedName>
        <fullName evidence="7">DUF445 family protein</fullName>
    </submittedName>
</protein>
<evidence type="ECO:0000256" key="5">
    <source>
        <dbReference type="ARBA" id="ARBA00023136"/>
    </source>
</evidence>
<evidence type="ECO:0000313" key="7">
    <source>
        <dbReference type="EMBL" id="HGU41541.1"/>
    </source>
</evidence>
<comment type="caution">
    <text evidence="7">The sequence shown here is derived from an EMBL/GenBank/DDBJ whole genome shotgun (WGS) entry which is preliminary data.</text>
</comment>
<feature type="transmembrane region" description="Helical" evidence="6">
    <location>
        <begin position="37"/>
        <end position="60"/>
    </location>
</feature>
<gene>
    <name evidence="7" type="ORF">ENT72_01245</name>
</gene>
<dbReference type="PANTHER" id="PTHR35791:SF1">
    <property type="entry name" value="UPF0754 MEMBRANE PROTEIN YHEB"/>
    <property type="match status" value="1"/>
</dbReference>
<keyword evidence="3 6" id="KW-0812">Transmembrane</keyword>
<dbReference type="Pfam" id="PF04286">
    <property type="entry name" value="DUF445"/>
    <property type="match status" value="1"/>
</dbReference>
<accession>A0A7C4RY38</accession>
<dbReference type="InterPro" id="IPR007383">
    <property type="entry name" value="DUF445"/>
</dbReference>
<feature type="transmembrane region" description="Helical" evidence="6">
    <location>
        <begin position="408"/>
        <end position="427"/>
    </location>
</feature>